<proteinExistence type="predicted"/>
<dbReference type="Pfam" id="PF09376">
    <property type="entry name" value="NurA"/>
    <property type="match status" value="1"/>
</dbReference>
<dbReference type="EMBL" id="DPBP01000026">
    <property type="protein sequence ID" value="HCE17468.1"/>
    <property type="molecule type" value="Genomic_DNA"/>
</dbReference>
<feature type="region of interest" description="Disordered" evidence="1">
    <location>
        <begin position="368"/>
        <end position="393"/>
    </location>
</feature>
<accession>A0A3D1JI68</accession>
<comment type="caution">
    <text evidence="3">The sequence shown here is derived from an EMBL/GenBank/DDBJ whole genome shotgun (WGS) entry which is preliminary data.</text>
</comment>
<gene>
    <name evidence="3" type="ORF">DEQ80_06380</name>
</gene>
<protein>
    <recommendedName>
        <fullName evidence="2">NurA domain-containing protein</fullName>
    </recommendedName>
</protein>
<dbReference type="InterPro" id="IPR018977">
    <property type="entry name" value="NurA_domain"/>
</dbReference>
<dbReference type="SMART" id="SM00933">
    <property type="entry name" value="NurA"/>
    <property type="match status" value="1"/>
</dbReference>
<dbReference type="Proteomes" id="UP000264141">
    <property type="component" value="Unassembled WGS sequence"/>
</dbReference>
<sequence>MPIHYQQALEQIRNMGQKARLRQAWLEALREQAWQLLHELAGEGEYLNTLAERGGRFNPGLRCALAGAEPLDTAAPLTVSGQPRVLLAADGSQINPGRHGAVEFIAINVGAVCFRPGEPPREQIHTSLRFGEDCTIDRRPMSDADVAIWRDLEERRLLMELAHPHSQAGQLVVTLTDGPLQLFGQGQESKFFEEKLKEYLGVLRELAEPRTAAAGYVDKPRSDYLVGLLELALLARENKLGEAGRERPLWPVRDRDLFARLLGPGERSAVLAMRLPEPNPFTDKLALYCFYLNVGRAGHAQIARVEVPRWVAEEPVLLNLLQEVLVEQSAQLGARPYPYLLHRAHEVAVVHPDEIEEIERMIQTELRRQGVEPENPSNKQWAKELQGRTRINA</sequence>
<evidence type="ECO:0000259" key="2">
    <source>
        <dbReference type="SMART" id="SM00933"/>
    </source>
</evidence>
<feature type="domain" description="NurA" evidence="2">
    <location>
        <begin position="84"/>
        <end position="350"/>
    </location>
</feature>
<evidence type="ECO:0000256" key="1">
    <source>
        <dbReference type="SAM" id="MobiDB-lite"/>
    </source>
</evidence>
<name>A0A3D1JI68_9CHLR</name>
<dbReference type="AlphaFoldDB" id="A0A3D1JI68"/>
<organism evidence="3 4">
    <name type="scientific">Anaerolinea thermolimosa</name>
    <dbReference type="NCBI Taxonomy" id="229919"/>
    <lineage>
        <taxon>Bacteria</taxon>
        <taxon>Bacillati</taxon>
        <taxon>Chloroflexota</taxon>
        <taxon>Anaerolineae</taxon>
        <taxon>Anaerolineales</taxon>
        <taxon>Anaerolineaceae</taxon>
        <taxon>Anaerolinea</taxon>
    </lineage>
</organism>
<evidence type="ECO:0000313" key="3">
    <source>
        <dbReference type="EMBL" id="HCE17468.1"/>
    </source>
</evidence>
<evidence type="ECO:0000313" key="4">
    <source>
        <dbReference type="Proteomes" id="UP000264141"/>
    </source>
</evidence>
<reference evidence="3 4" key="1">
    <citation type="journal article" date="2018" name="Nat. Biotechnol.">
        <title>A standardized bacterial taxonomy based on genome phylogeny substantially revises the tree of life.</title>
        <authorList>
            <person name="Parks D.H."/>
            <person name="Chuvochina M."/>
            <person name="Waite D.W."/>
            <person name="Rinke C."/>
            <person name="Skarshewski A."/>
            <person name="Chaumeil P.A."/>
            <person name="Hugenholtz P."/>
        </authorList>
    </citation>
    <scope>NUCLEOTIDE SEQUENCE [LARGE SCALE GENOMIC DNA]</scope>
    <source>
        <strain evidence="3">UBA8781</strain>
    </source>
</reference>
<dbReference type="STRING" id="229919.GCA_001050195_03633"/>